<evidence type="ECO:0000313" key="2">
    <source>
        <dbReference type="Proteomes" id="UP001221150"/>
    </source>
</evidence>
<dbReference type="RefSeq" id="WP_276112473.1">
    <property type="nucleotide sequence ID" value="NZ_JARJBB010000033.1"/>
</dbReference>
<proteinExistence type="predicted"/>
<dbReference type="EMBL" id="JARJBB010000033">
    <property type="protein sequence ID" value="MDF3302921.1"/>
    <property type="molecule type" value="Genomic_DNA"/>
</dbReference>
<sequence>MRETITALWEPDVSPPVEWLKPAILYQDKVATFAPEHWEDGADKTAAHRLRTLLGSIYSPLSLSSALIPDGLVDVLRGKLPHWRGVLNKWNQKENSEWIESWLRRTDHHERASRNSSYHALIRTGQAEDARLSAEASSLQRQFDRKVSEIGALESQLKDMRRELQPILTAKRERNRLLFAPVMRARNEIIYEMESGPEREAVLRRNDTEIEEARRHIEPLPQEDQLIPFYSALDRFTVLARERHNLRRTLRETKSRLAACRRTTDRARYHLAMPWLRPESQMSLVGLPEHLSTLSVGKIGTGRVFEFLATEAGMWFVPHSGGPWAGTLIGPTNVIRDVLAALAEWHCSQNPDWVLMSTSQRMIYGTSGLLSEEADTSLVISQLLPVPERGSLEEIVDFRRSHEAELRTVREEIAGMFSDFSDLESLDEVTRQLKDRLKEPLEEIEASLRHRKNLGTRNIARSAAFRALGGVRNIGLGAVTATVAVPVFGETWGIQGAAAGTFGGAVLATGAMAARIVRSAHALQASQTRLHDSPYRYVYQLGRQFGLEGAV</sequence>
<dbReference type="Pfam" id="PF19749">
    <property type="entry name" value="DUF6236"/>
    <property type="match status" value="1"/>
</dbReference>
<evidence type="ECO:0000313" key="1">
    <source>
        <dbReference type="EMBL" id="MDF3302921.1"/>
    </source>
</evidence>
<keyword evidence="2" id="KW-1185">Reference proteome</keyword>
<comment type="caution">
    <text evidence="1">The sequence shown here is derived from an EMBL/GenBank/DDBJ whole genome shotgun (WGS) entry which is preliminary data.</text>
</comment>
<dbReference type="InterPro" id="IPR046203">
    <property type="entry name" value="DUF6236"/>
</dbReference>
<gene>
    <name evidence="1" type="ORF">P3H78_30790</name>
</gene>
<name>A0ABT6AE48_9ACTN</name>
<organism evidence="1 2">
    <name type="scientific">Streptomyces tropicalis</name>
    <dbReference type="NCBI Taxonomy" id="3034234"/>
    <lineage>
        <taxon>Bacteria</taxon>
        <taxon>Bacillati</taxon>
        <taxon>Actinomycetota</taxon>
        <taxon>Actinomycetes</taxon>
        <taxon>Kitasatosporales</taxon>
        <taxon>Streptomycetaceae</taxon>
        <taxon>Streptomyces</taxon>
    </lineage>
</organism>
<accession>A0ABT6AE48</accession>
<dbReference type="Proteomes" id="UP001221150">
    <property type="component" value="Unassembled WGS sequence"/>
</dbReference>
<reference evidence="1 2" key="1">
    <citation type="submission" date="2023-03" db="EMBL/GenBank/DDBJ databases">
        <title>Draft genome sequence of Streptomyces sp. K1PA1 isolated from peat swamp forest in Thailand.</title>
        <authorList>
            <person name="Klaysubun C."/>
            <person name="Duangmal K."/>
        </authorList>
    </citation>
    <scope>NUCLEOTIDE SEQUENCE [LARGE SCALE GENOMIC DNA]</scope>
    <source>
        <strain evidence="1 2">K1PA1</strain>
    </source>
</reference>
<protein>
    <submittedName>
        <fullName evidence="1">DUF6236 family protein</fullName>
    </submittedName>
</protein>